<evidence type="ECO:0000313" key="1">
    <source>
        <dbReference type="EMBL" id="JAH37605.1"/>
    </source>
</evidence>
<reference evidence="1" key="2">
    <citation type="journal article" date="2015" name="Fish Shellfish Immunol.">
        <title>Early steps in the European eel (Anguilla anguilla)-Vibrio vulnificus interaction in the gills: Role of the RtxA13 toxin.</title>
        <authorList>
            <person name="Callol A."/>
            <person name="Pajuelo D."/>
            <person name="Ebbesson L."/>
            <person name="Teles M."/>
            <person name="MacKenzie S."/>
            <person name="Amaro C."/>
        </authorList>
    </citation>
    <scope>NUCLEOTIDE SEQUENCE</scope>
</reference>
<proteinExistence type="predicted"/>
<dbReference type="EMBL" id="GBXM01070972">
    <property type="protein sequence ID" value="JAH37605.1"/>
    <property type="molecule type" value="Transcribed_RNA"/>
</dbReference>
<accession>A0A0E9SA90</accession>
<sequence>MDVYLQRYLPRALFKVAKGSCTVRD</sequence>
<organism evidence="1">
    <name type="scientific">Anguilla anguilla</name>
    <name type="common">European freshwater eel</name>
    <name type="synonym">Muraena anguilla</name>
    <dbReference type="NCBI Taxonomy" id="7936"/>
    <lineage>
        <taxon>Eukaryota</taxon>
        <taxon>Metazoa</taxon>
        <taxon>Chordata</taxon>
        <taxon>Craniata</taxon>
        <taxon>Vertebrata</taxon>
        <taxon>Euteleostomi</taxon>
        <taxon>Actinopterygii</taxon>
        <taxon>Neopterygii</taxon>
        <taxon>Teleostei</taxon>
        <taxon>Anguilliformes</taxon>
        <taxon>Anguillidae</taxon>
        <taxon>Anguilla</taxon>
    </lineage>
</organism>
<name>A0A0E9SA90_ANGAN</name>
<protein>
    <submittedName>
        <fullName evidence="1">Uncharacterized protein</fullName>
    </submittedName>
</protein>
<reference evidence="1" key="1">
    <citation type="submission" date="2014-11" db="EMBL/GenBank/DDBJ databases">
        <authorList>
            <person name="Amaro Gonzalez C."/>
        </authorList>
    </citation>
    <scope>NUCLEOTIDE SEQUENCE</scope>
</reference>
<dbReference type="AlphaFoldDB" id="A0A0E9SA90"/>